<evidence type="ECO:0000313" key="4">
    <source>
        <dbReference type="EMBL" id="OWR49987.1"/>
    </source>
</evidence>
<evidence type="ECO:0000256" key="1">
    <source>
        <dbReference type="ARBA" id="ARBA00005906"/>
    </source>
</evidence>
<evidence type="ECO:0000256" key="2">
    <source>
        <dbReference type="ARBA" id="ARBA00022737"/>
    </source>
</evidence>
<dbReference type="InterPro" id="IPR002635">
    <property type="entry name" value="Chorion"/>
</dbReference>
<comment type="similarity">
    <text evidence="1 3">Belongs to the chorion protein family.</text>
</comment>
<reference evidence="4 5" key="1">
    <citation type="journal article" date="2011" name="Cell">
        <title>The monarch butterfly genome yields insights into long-distance migration.</title>
        <authorList>
            <person name="Zhan S."/>
            <person name="Merlin C."/>
            <person name="Boore J.L."/>
            <person name="Reppert S.M."/>
        </authorList>
    </citation>
    <scope>NUCLEOTIDE SEQUENCE [LARGE SCALE GENOMIC DNA]</scope>
    <source>
        <strain evidence="4">F-2</strain>
    </source>
</reference>
<sequence>MSAVTLICVLAFQLISCQCRTFKCGYPKGYNNLAYGRNSLSYYLPSISYGSCVRTNGIDYGSRQSNAKPMAKSGFFVTSASSIIPSGVSFISDGLNMDGILRVYGQLPVLGTVALDGNVYGSGQGAVSYDNGNVNNFIGLKLLSDYSSGFINPIPNSVKGILY</sequence>
<name>A0A212F8C5_DANPL</name>
<dbReference type="EMBL" id="AGBW02009758">
    <property type="protein sequence ID" value="OWR49987.1"/>
    <property type="molecule type" value="Genomic_DNA"/>
</dbReference>
<accession>A0A212F8C5</accession>
<dbReference type="Pfam" id="PF01723">
    <property type="entry name" value="Chorion_1"/>
    <property type="match status" value="1"/>
</dbReference>
<dbReference type="GO" id="GO:0042600">
    <property type="term" value="C:egg chorion"/>
    <property type="evidence" value="ECO:0007669"/>
    <property type="project" value="InterPro"/>
</dbReference>
<keyword evidence="2" id="KW-0677">Repeat</keyword>
<dbReference type="GO" id="GO:0007304">
    <property type="term" value="P:chorion-containing eggshell formation"/>
    <property type="evidence" value="ECO:0007669"/>
    <property type="project" value="InterPro"/>
</dbReference>
<evidence type="ECO:0000313" key="5">
    <source>
        <dbReference type="Proteomes" id="UP000007151"/>
    </source>
</evidence>
<organism evidence="4 5">
    <name type="scientific">Danaus plexippus plexippus</name>
    <dbReference type="NCBI Taxonomy" id="278856"/>
    <lineage>
        <taxon>Eukaryota</taxon>
        <taxon>Metazoa</taxon>
        <taxon>Ecdysozoa</taxon>
        <taxon>Arthropoda</taxon>
        <taxon>Hexapoda</taxon>
        <taxon>Insecta</taxon>
        <taxon>Pterygota</taxon>
        <taxon>Neoptera</taxon>
        <taxon>Endopterygota</taxon>
        <taxon>Lepidoptera</taxon>
        <taxon>Glossata</taxon>
        <taxon>Ditrysia</taxon>
        <taxon>Papilionoidea</taxon>
        <taxon>Nymphalidae</taxon>
        <taxon>Danainae</taxon>
        <taxon>Danaini</taxon>
        <taxon>Danaina</taxon>
        <taxon>Danaus</taxon>
        <taxon>Danaus</taxon>
    </lineage>
</organism>
<dbReference type="KEGG" id="dpl:KGM_212795"/>
<dbReference type="Proteomes" id="UP000007151">
    <property type="component" value="Unassembled WGS sequence"/>
</dbReference>
<keyword evidence="5" id="KW-1185">Reference proteome</keyword>
<dbReference type="OrthoDB" id="6930117at2759"/>
<dbReference type="GO" id="GO:0005213">
    <property type="term" value="F:structural constituent of egg chorion"/>
    <property type="evidence" value="ECO:0007669"/>
    <property type="project" value="InterPro"/>
</dbReference>
<proteinExistence type="inferred from homology"/>
<dbReference type="AlphaFoldDB" id="A0A212F8C5"/>
<comment type="caution">
    <text evidence="4">The sequence shown here is derived from an EMBL/GenBank/DDBJ whole genome shotgun (WGS) entry which is preliminary data.</text>
</comment>
<evidence type="ECO:0000256" key="3">
    <source>
        <dbReference type="RuleBase" id="RU004378"/>
    </source>
</evidence>
<protein>
    <submittedName>
        <fullName evidence="4">Uncharacterized protein</fullName>
    </submittedName>
</protein>
<gene>
    <name evidence="4" type="ORF">KGM_212795</name>
</gene>